<dbReference type="InterPro" id="IPR029070">
    <property type="entry name" value="Chitinase_insertion_sf"/>
</dbReference>
<evidence type="ECO:0000313" key="4">
    <source>
        <dbReference type="RefSeq" id="XP_010275721.1"/>
    </source>
</evidence>
<proteinExistence type="predicted"/>
<dbReference type="GO" id="GO:0005576">
    <property type="term" value="C:extracellular region"/>
    <property type="evidence" value="ECO:0000318"/>
    <property type="project" value="GO_Central"/>
</dbReference>
<dbReference type="SUPFAM" id="SSF54556">
    <property type="entry name" value="Chitinase insertion domain"/>
    <property type="match status" value="1"/>
</dbReference>
<dbReference type="InterPro" id="IPR011583">
    <property type="entry name" value="Chitinase_II/V-like_cat"/>
</dbReference>
<keyword evidence="1" id="KW-0732">Signal</keyword>
<dbReference type="InterPro" id="IPR050314">
    <property type="entry name" value="Glycosyl_Hydrlase_18"/>
</dbReference>
<dbReference type="CDD" id="cd02879">
    <property type="entry name" value="GH18_plant_chitinase_class_V"/>
    <property type="match status" value="1"/>
</dbReference>
<dbReference type="PROSITE" id="PS51910">
    <property type="entry name" value="GH18_2"/>
    <property type="match status" value="1"/>
</dbReference>
<dbReference type="InterPro" id="IPR001223">
    <property type="entry name" value="Glyco_hydro18_cat"/>
</dbReference>
<dbReference type="GO" id="GO:0006032">
    <property type="term" value="P:chitin catabolic process"/>
    <property type="evidence" value="ECO:0000318"/>
    <property type="project" value="GO_Central"/>
</dbReference>
<dbReference type="KEGG" id="nnu:104610684"/>
<dbReference type="FunFam" id="3.20.20.80:FF:000091">
    <property type="entry name" value="Class V chitinase CHIT5"/>
    <property type="match status" value="1"/>
</dbReference>
<name>A0A1U8BFW6_NELNU</name>
<dbReference type="GO" id="GO:0005975">
    <property type="term" value="P:carbohydrate metabolic process"/>
    <property type="evidence" value="ECO:0007669"/>
    <property type="project" value="InterPro"/>
</dbReference>
<dbReference type="SUPFAM" id="SSF51445">
    <property type="entry name" value="(Trans)glycosidases"/>
    <property type="match status" value="1"/>
</dbReference>
<dbReference type="InterPro" id="IPR017853">
    <property type="entry name" value="GH"/>
</dbReference>
<dbReference type="GO" id="GO:0008061">
    <property type="term" value="F:chitin binding"/>
    <property type="evidence" value="ECO:0007669"/>
    <property type="project" value="InterPro"/>
</dbReference>
<gene>
    <name evidence="4" type="primary">LOC104610684</name>
</gene>
<sequence length="365" mass="39562">MASQNLLPFLFCLLLLQLHPLAAQDAVKAAYWFPDSGLAASEIDVSLFTHLFCAFADLDPQTYQVTISAANQAPFSTFTSTLQQNNPSVKTLLSIGGGNSNASYFASMASQPSSRKSFIDSSIEIARSYGFHGLDLDWESPRNDTEMVNMGLLLDEWRAAVDTEASNSGQSPLLLTAAVYYSSVLDSVTFPVDSIGRNLDWINVMAYDYYMPSWYNFTGAHALLYDLPDRVSTSSGIEAWIGAELSPQKIVLGLPFYGYAWTLADPADNGVGAPATGAAVTKSGAMTYKEIKAFIETNGATTVYNSTIAANYCYSGSIWIGYDDVEAIADKISYATETGLLGYFAWHVAGDDNWVLSEEASSTWG</sequence>
<dbReference type="STRING" id="4432.A0A1U8BFW6"/>
<evidence type="ECO:0000313" key="3">
    <source>
        <dbReference type="Proteomes" id="UP000189703"/>
    </source>
</evidence>
<dbReference type="Proteomes" id="UP000189703">
    <property type="component" value="Unplaced"/>
</dbReference>
<feature type="signal peptide" evidence="1">
    <location>
        <begin position="1"/>
        <end position="23"/>
    </location>
</feature>
<dbReference type="RefSeq" id="XP_010275721.1">
    <property type="nucleotide sequence ID" value="XM_010277419.1"/>
</dbReference>
<dbReference type="AlphaFoldDB" id="A0A1U8BFW6"/>
<feature type="chain" id="PRO_5010524609" evidence="1">
    <location>
        <begin position="24"/>
        <end position="365"/>
    </location>
</feature>
<dbReference type="GeneID" id="104610684"/>
<dbReference type="eggNOG" id="KOG2806">
    <property type="taxonomic scope" value="Eukaryota"/>
</dbReference>
<dbReference type="SMART" id="SM00636">
    <property type="entry name" value="Glyco_18"/>
    <property type="match status" value="1"/>
</dbReference>
<dbReference type="OrthoDB" id="73875at2759"/>
<protein>
    <submittedName>
        <fullName evidence="4">Chitotriosidase-1-like</fullName>
    </submittedName>
</protein>
<dbReference type="Pfam" id="PF00704">
    <property type="entry name" value="Glyco_hydro_18"/>
    <property type="match status" value="1"/>
</dbReference>
<evidence type="ECO:0000256" key="1">
    <source>
        <dbReference type="SAM" id="SignalP"/>
    </source>
</evidence>
<reference evidence="4" key="1">
    <citation type="submission" date="2025-08" db="UniProtKB">
        <authorList>
            <consortium name="RefSeq"/>
        </authorList>
    </citation>
    <scope>IDENTIFICATION</scope>
</reference>
<organism evidence="3 4">
    <name type="scientific">Nelumbo nucifera</name>
    <name type="common">Sacred lotus</name>
    <dbReference type="NCBI Taxonomy" id="4432"/>
    <lineage>
        <taxon>Eukaryota</taxon>
        <taxon>Viridiplantae</taxon>
        <taxon>Streptophyta</taxon>
        <taxon>Embryophyta</taxon>
        <taxon>Tracheophyta</taxon>
        <taxon>Spermatophyta</taxon>
        <taxon>Magnoliopsida</taxon>
        <taxon>Proteales</taxon>
        <taxon>Nelumbonaceae</taxon>
        <taxon>Nelumbo</taxon>
    </lineage>
</organism>
<dbReference type="Gene3D" id="3.20.20.80">
    <property type="entry name" value="Glycosidases"/>
    <property type="match status" value="1"/>
</dbReference>
<feature type="domain" description="GH18" evidence="2">
    <location>
        <begin position="26"/>
        <end position="365"/>
    </location>
</feature>
<dbReference type="FunFam" id="3.10.50.10:FF:000015">
    <property type="entry name" value="Chitotriosidase-1"/>
    <property type="match status" value="1"/>
</dbReference>
<dbReference type="PANTHER" id="PTHR11177:SF383">
    <property type="entry name" value="GLYCOSYL HYDROLASE FAMILY PROTEIN WITH CHITINASE INSERTION DOMAIN-CONTAINING PROTEIN"/>
    <property type="match status" value="1"/>
</dbReference>
<dbReference type="PANTHER" id="PTHR11177">
    <property type="entry name" value="CHITINASE"/>
    <property type="match status" value="1"/>
</dbReference>
<dbReference type="FunCoup" id="A0A1U8BFW6">
    <property type="interactions" value="326"/>
</dbReference>
<dbReference type="InParanoid" id="A0A1U8BFW6"/>
<accession>A0A1U8BFW6</accession>
<keyword evidence="3" id="KW-1185">Reference proteome</keyword>
<dbReference type="Gene3D" id="3.10.50.10">
    <property type="match status" value="1"/>
</dbReference>
<dbReference type="OMA" id="FIQHCQA"/>
<dbReference type="GO" id="GO:0004568">
    <property type="term" value="F:chitinase activity"/>
    <property type="evidence" value="ECO:0000318"/>
    <property type="project" value="GO_Central"/>
</dbReference>
<evidence type="ECO:0000259" key="2">
    <source>
        <dbReference type="PROSITE" id="PS51910"/>
    </source>
</evidence>